<dbReference type="AlphaFoldDB" id="A0A9D4MWR0"/>
<evidence type="ECO:0000259" key="5">
    <source>
        <dbReference type="PROSITE" id="PS50125"/>
    </source>
</evidence>
<evidence type="ECO:0000256" key="4">
    <source>
        <dbReference type="ARBA" id="ARBA00023293"/>
    </source>
</evidence>
<reference evidence="6" key="1">
    <citation type="journal article" date="2019" name="bioRxiv">
        <title>The Genome of the Zebra Mussel, Dreissena polymorpha: A Resource for Invasive Species Research.</title>
        <authorList>
            <person name="McCartney M.A."/>
            <person name="Auch B."/>
            <person name="Kono T."/>
            <person name="Mallez S."/>
            <person name="Zhang Y."/>
            <person name="Obille A."/>
            <person name="Becker A."/>
            <person name="Abrahante J.E."/>
            <person name="Garbe J."/>
            <person name="Badalamenti J.P."/>
            <person name="Herman A."/>
            <person name="Mangelson H."/>
            <person name="Liachko I."/>
            <person name="Sullivan S."/>
            <person name="Sone E.D."/>
            <person name="Koren S."/>
            <person name="Silverstein K.A.T."/>
            <person name="Beckman K.B."/>
            <person name="Gohl D.M."/>
        </authorList>
    </citation>
    <scope>NUCLEOTIDE SEQUENCE</scope>
    <source>
        <strain evidence="6">Duluth1</strain>
        <tissue evidence="6">Whole animal</tissue>
    </source>
</reference>
<evidence type="ECO:0000256" key="2">
    <source>
        <dbReference type="ARBA" id="ARBA00022741"/>
    </source>
</evidence>
<evidence type="ECO:0000256" key="3">
    <source>
        <dbReference type="ARBA" id="ARBA00023239"/>
    </source>
</evidence>
<dbReference type="EMBL" id="JAIWYP010000001">
    <property type="protein sequence ID" value="KAH3883956.1"/>
    <property type="molecule type" value="Genomic_DNA"/>
</dbReference>
<keyword evidence="4" id="KW-0141">cGMP biosynthesis</keyword>
<protein>
    <recommendedName>
        <fullName evidence="1">guanylate cyclase</fullName>
        <ecNumber evidence="1">4.6.1.2</ecNumber>
    </recommendedName>
</protein>
<dbReference type="Gene3D" id="3.30.70.1230">
    <property type="entry name" value="Nucleotide cyclase"/>
    <property type="match status" value="1"/>
</dbReference>
<accession>A0A9D4MWR0</accession>
<dbReference type="InterPro" id="IPR001054">
    <property type="entry name" value="A/G_cyclase"/>
</dbReference>
<gene>
    <name evidence="6" type="ORF">DPMN_007926</name>
</gene>
<dbReference type="GO" id="GO:0000166">
    <property type="term" value="F:nucleotide binding"/>
    <property type="evidence" value="ECO:0007669"/>
    <property type="project" value="UniProtKB-KW"/>
</dbReference>
<proteinExistence type="predicted"/>
<feature type="domain" description="Guanylate cyclase" evidence="5">
    <location>
        <begin position="74"/>
        <end position="117"/>
    </location>
</feature>
<dbReference type="CDD" id="cd07302">
    <property type="entry name" value="CHD"/>
    <property type="match status" value="1"/>
</dbReference>
<keyword evidence="7" id="KW-1185">Reference proteome</keyword>
<comment type="caution">
    <text evidence="6">The sequence shown here is derived from an EMBL/GenBank/DDBJ whole genome shotgun (WGS) entry which is preliminary data.</text>
</comment>
<dbReference type="Gene3D" id="6.10.250.780">
    <property type="match status" value="1"/>
</dbReference>
<dbReference type="EC" id="4.6.1.2" evidence="1"/>
<dbReference type="GO" id="GO:0008074">
    <property type="term" value="C:guanylate cyclase complex, soluble"/>
    <property type="evidence" value="ECO:0007669"/>
    <property type="project" value="TreeGrafter"/>
</dbReference>
<dbReference type="PROSITE" id="PS50125">
    <property type="entry name" value="GUANYLATE_CYCLASE_2"/>
    <property type="match status" value="1"/>
</dbReference>
<evidence type="ECO:0000313" key="7">
    <source>
        <dbReference type="Proteomes" id="UP000828390"/>
    </source>
</evidence>
<evidence type="ECO:0000313" key="6">
    <source>
        <dbReference type="EMBL" id="KAH3883956.1"/>
    </source>
</evidence>
<reference evidence="6" key="2">
    <citation type="submission" date="2020-11" db="EMBL/GenBank/DDBJ databases">
        <authorList>
            <person name="McCartney M.A."/>
            <person name="Auch B."/>
            <person name="Kono T."/>
            <person name="Mallez S."/>
            <person name="Becker A."/>
            <person name="Gohl D.M."/>
            <person name="Silverstein K.A.T."/>
            <person name="Koren S."/>
            <person name="Bechman K.B."/>
            <person name="Herman A."/>
            <person name="Abrahante J.E."/>
            <person name="Garbe J."/>
        </authorList>
    </citation>
    <scope>NUCLEOTIDE SEQUENCE</scope>
    <source>
        <strain evidence="6">Duluth1</strain>
        <tissue evidence="6">Whole animal</tissue>
    </source>
</reference>
<organism evidence="6 7">
    <name type="scientific">Dreissena polymorpha</name>
    <name type="common">Zebra mussel</name>
    <name type="synonym">Mytilus polymorpha</name>
    <dbReference type="NCBI Taxonomy" id="45954"/>
    <lineage>
        <taxon>Eukaryota</taxon>
        <taxon>Metazoa</taxon>
        <taxon>Spiralia</taxon>
        <taxon>Lophotrochozoa</taxon>
        <taxon>Mollusca</taxon>
        <taxon>Bivalvia</taxon>
        <taxon>Autobranchia</taxon>
        <taxon>Heteroconchia</taxon>
        <taxon>Euheterodonta</taxon>
        <taxon>Imparidentia</taxon>
        <taxon>Neoheterodontei</taxon>
        <taxon>Myida</taxon>
        <taxon>Dreissenoidea</taxon>
        <taxon>Dreissenidae</taxon>
        <taxon>Dreissena</taxon>
    </lineage>
</organism>
<dbReference type="Pfam" id="PF00211">
    <property type="entry name" value="Guanylate_cyc"/>
    <property type="match status" value="2"/>
</dbReference>
<dbReference type="PANTHER" id="PTHR45655:SF5">
    <property type="entry name" value="SOLUBLE GUANYLATE CYCLASE 89DA-RELATED"/>
    <property type="match status" value="1"/>
</dbReference>
<dbReference type="GO" id="GO:0004383">
    <property type="term" value="F:guanylate cyclase activity"/>
    <property type="evidence" value="ECO:0007669"/>
    <property type="project" value="UniProtKB-EC"/>
</dbReference>
<keyword evidence="3" id="KW-0456">Lyase</keyword>
<dbReference type="Pfam" id="PF07701">
    <property type="entry name" value="HNOBA"/>
    <property type="match status" value="1"/>
</dbReference>
<dbReference type="InterPro" id="IPR011645">
    <property type="entry name" value="HNOB_dom_associated"/>
</dbReference>
<evidence type="ECO:0000256" key="1">
    <source>
        <dbReference type="ARBA" id="ARBA00012202"/>
    </source>
</evidence>
<dbReference type="SUPFAM" id="SSF55073">
    <property type="entry name" value="Nucleotide cyclase"/>
    <property type="match status" value="2"/>
</dbReference>
<dbReference type="InterPro" id="IPR029787">
    <property type="entry name" value="Nucleotide_cyclase"/>
</dbReference>
<dbReference type="Proteomes" id="UP000828390">
    <property type="component" value="Unassembled WGS sequence"/>
</dbReference>
<sequence length="254" mass="29428">MEKIEEWKQRSDSLLYSMIPQSVAGMLKAGADPISTCEVMWYPMRSREVSNALLIGLSYDKEKLPQLSVFDNVTIMFSYMVGFGEVCSQATPMEIVKIINRVYILFDRIIDKYKVFKYNVFMYNVFMYKVLKVYLTESLTGTTCSRYNMFKYNVFKHVFKYNVVKYNVFMDTTDIMNCVHCQVETLGDAVYMVAGGVPDRSPHHAINVAALSMELKHEAENLNEPWQQQYQLNSRIGRQIVAMQCIVPAQLTNR</sequence>
<name>A0A9D4MWR0_DREPO</name>
<dbReference type="PANTHER" id="PTHR45655">
    <property type="entry name" value="GUANYLATE CYCLASE SOLUBLE SUBUNIT BETA-2"/>
    <property type="match status" value="1"/>
</dbReference>
<dbReference type="GO" id="GO:0070482">
    <property type="term" value="P:response to oxygen levels"/>
    <property type="evidence" value="ECO:0007669"/>
    <property type="project" value="TreeGrafter"/>
</dbReference>
<dbReference type="GO" id="GO:0019934">
    <property type="term" value="P:cGMP-mediated signaling"/>
    <property type="evidence" value="ECO:0007669"/>
    <property type="project" value="TreeGrafter"/>
</dbReference>
<keyword evidence="2" id="KW-0547">Nucleotide-binding</keyword>